<comment type="caution">
    <text evidence="1">The sequence shown here is derived from an EMBL/GenBank/DDBJ whole genome shotgun (WGS) entry which is preliminary data.</text>
</comment>
<organism evidence="1 2">
    <name type="scientific">Daphnia magna</name>
    <dbReference type="NCBI Taxonomy" id="35525"/>
    <lineage>
        <taxon>Eukaryota</taxon>
        <taxon>Metazoa</taxon>
        <taxon>Ecdysozoa</taxon>
        <taxon>Arthropoda</taxon>
        <taxon>Crustacea</taxon>
        <taxon>Branchiopoda</taxon>
        <taxon>Diplostraca</taxon>
        <taxon>Cladocera</taxon>
        <taxon>Anomopoda</taxon>
        <taxon>Daphniidae</taxon>
        <taxon>Daphnia</taxon>
    </lineage>
</organism>
<protein>
    <submittedName>
        <fullName evidence="1">Putative Cysteine string protein</fullName>
    </submittedName>
</protein>
<accession>A0A164IRN3</accession>
<sequence length="90" mass="10919">MTTAVMKRKQRKSERRKEMRYLFNLNQGMSVKQQALIHRTSPLFTPQQYSRVEHRNTVQQERLPYLFKAMNHESPLVIIKAKVVNFFEYF</sequence>
<dbReference type="EMBL" id="LRGB01006635">
    <property type="protein sequence ID" value="KZS01548.1"/>
    <property type="molecule type" value="Genomic_DNA"/>
</dbReference>
<proteinExistence type="predicted"/>
<gene>
    <name evidence="1" type="ORF">APZ42_001758</name>
</gene>
<keyword evidence="2" id="KW-1185">Reference proteome</keyword>
<evidence type="ECO:0000313" key="2">
    <source>
        <dbReference type="Proteomes" id="UP000076858"/>
    </source>
</evidence>
<reference evidence="1 2" key="1">
    <citation type="submission" date="2016-03" db="EMBL/GenBank/DDBJ databases">
        <title>EvidentialGene: Evidence-directed Construction of Genes on Genomes.</title>
        <authorList>
            <person name="Gilbert D.G."/>
            <person name="Choi J.-H."/>
            <person name="Mockaitis K."/>
            <person name="Colbourne J."/>
            <person name="Pfrender M."/>
        </authorList>
    </citation>
    <scope>NUCLEOTIDE SEQUENCE [LARGE SCALE GENOMIC DNA]</scope>
    <source>
        <strain evidence="1 2">Xinb3</strain>
        <tissue evidence="1">Complete organism</tissue>
    </source>
</reference>
<dbReference type="AlphaFoldDB" id="A0A164IRN3"/>
<name>A0A164IRN3_9CRUS</name>
<evidence type="ECO:0000313" key="1">
    <source>
        <dbReference type="EMBL" id="KZS01548.1"/>
    </source>
</evidence>
<dbReference type="Proteomes" id="UP000076858">
    <property type="component" value="Unassembled WGS sequence"/>
</dbReference>